<accession>A0A2P5CIT3</accession>
<evidence type="ECO:0000313" key="2">
    <source>
        <dbReference type="Proteomes" id="UP000237105"/>
    </source>
</evidence>
<keyword evidence="2" id="KW-1185">Reference proteome</keyword>
<evidence type="ECO:0000313" key="1">
    <source>
        <dbReference type="EMBL" id="PON60948.1"/>
    </source>
</evidence>
<comment type="caution">
    <text evidence="1">The sequence shown here is derived from an EMBL/GenBank/DDBJ whole genome shotgun (WGS) entry which is preliminary data.</text>
</comment>
<protein>
    <submittedName>
        <fullName evidence="1">Uncharacterized protein</fullName>
    </submittedName>
</protein>
<name>A0A2P5CIT3_PARAD</name>
<gene>
    <name evidence="1" type="ORF">PanWU01x14_149160</name>
</gene>
<dbReference type="EMBL" id="JXTB01000125">
    <property type="protein sequence ID" value="PON60948.1"/>
    <property type="molecule type" value="Genomic_DNA"/>
</dbReference>
<dbReference type="Proteomes" id="UP000237105">
    <property type="component" value="Unassembled WGS sequence"/>
</dbReference>
<organism evidence="1 2">
    <name type="scientific">Parasponia andersonii</name>
    <name type="common">Sponia andersonii</name>
    <dbReference type="NCBI Taxonomy" id="3476"/>
    <lineage>
        <taxon>Eukaryota</taxon>
        <taxon>Viridiplantae</taxon>
        <taxon>Streptophyta</taxon>
        <taxon>Embryophyta</taxon>
        <taxon>Tracheophyta</taxon>
        <taxon>Spermatophyta</taxon>
        <taxon>Magnoliopsida</taxon>
        <taxon>eudicotyledons</taxon>
        <taxon>Gunneridae</taxon>
        <taxon>Pentapetalae</taxon>
        <taxon>rosids</taxon>
        <taxon>fabids</taxon>
        <taxon>Rosales</taxon>
        <taxon>Cannabaceae</taxon>
        <taxon>Parasponia</taxon>
    </lineage>
</organism>
<proteinExistence type="predicted"/>
<sequence>MTRRDRAGVKTIVKARVCLRRIHSVCKRVGQAHNLDPIVESSKQIAEDWGRRQTVVRLSPESKQSEARRDRAGVKTIVKAKVCLRRIHSVCKRVGQAHNLDPIVESSKQVAKSRGRR</sequence>
<reference evidence="2" key="1">
    <citation type="submission" date="2016-06" db="EMBL/GenBank/DDBJ databases">
        <title>Parallel loss of symbiosis genes in relatives of nitrogen-fixing non-legume Parasponia.</title>
        <authorList>
            <person name="Van Velzen R."/>
            <person name="Holmer R."/>
            <person name="Bu F."/>
            <person name="Rutten L."/>
            <person name="Van Zeijl A."/>
            <person name="Liu W."/>
            <person name="Santuari L."/>
            <person name="Cao Q."/>
            <person name="Sharma T."/>
            <person name="Shen D."/>
            <person name="Roswanjaya Y."/>
            <person name="Wardhani T."/>
            <person name="Kalhor M.S."/>
            <person name="Jansen J."/>
            <person name="Van den Hoogen J."/>
            <person name="Gungor B."/>
            <person name="Hartog M."/>
            <person name="Hontelez J."/>
            <person name="Verver J."/>
            <person name="Yang W.-C."/>
            <person name="Schijlen E."/>
            <person name="Repin R."/>
            <person name="Schilthuizen M."/>
            <person name="Schranz E."/>
            <person name="Heidstra R."/>
            <person name="Miyata K."/>
            <person name="Fedorova E."/>
            <person name="Kohlen W."/>
            <person name="Bisseling T."/>
            <person name="Smit S."/>
            <person name="Geurts R."/>
        </authorList>
    </citation>
    <scope>NUCLEOTIDE SEQUENCE [LARGE SCALE GENOMIC DNA]</scope>
    <source>
        <strain evidence="2">cv. WU1-14</strain>
    </source>
</reference>
<dbReference type="AlphaFoldDB" id="A0A2P5CIT3"/>